<dbReference type="NCBIfam" id="NF008123">
    <property type="entry name" value="PRK10871.1"/>
    <property type="match status" value="1"/>
</dbReference>
<feature type="signal peptide" evidence="3">
    <location>
        <begin position="1"/>
        <end position="25"/>
    </location>
</feature>
<dbReference type="PROSITE" id="PS51257">
    <property type="entry name" value="PROKAR_LIPOPROTEIN"/>
    <property type="match status" value="1"/>
</dbReference>
<dbReference type="InterPro" id="IPR036779">
    <property type="entry name" value="LysM_dom_sf"/>
</dbReference>
<dbReference type="Pfam" id="PF01476">
    <property type="entry name" value="LysM"/>
    <property type="match status" value="1"/>
</dbReference>
<name>A0A7Z2T4P0_9VIBR</name>
<dbReference type="EMBL" id="CP047475">
    <property type="protein sequence ID" value="QIA64251.1"/>
    <property type="molecule type" value="Genomic_DNA"/>
</dbReference>
<feature type="compositionally biased region" description="Low complexity" evidence="2">
    <location>
        <begin position="113"/>
        <end position="130"/>
    </location>
</feature>
<dbReference type="AlphaFoldDB" id="A0A7Z2T4P0"/>
<comment type="similarity">
    <text evidence="1">Belongs to the E.coli NlpD/Haemophilus LppB family.</text>
</comment>
<feature type="domain" description="LysM" evidence="4">
    <location>
        <begin position="44"/>
        <end position="88"/>
    </location>
</feature>
<dbReference type="GO" id="GO:0032153">
    <property type="term" value="C:cell division site"/>
    <property type="evidence" value="ECO:0007669"/>
    <property type="project" value="TreeGrafter"/>
</dbReference>
<organism evidence="5 6">
    <name type="scientific">Vibrio astriarenae</name>
    <dbReference type="NCBI Taxonomy" id="1481923"/>
    <lineage>
        <taxon>Bacteria</taxon>
        <taxon>Pseudomonadati</taxon>
        <taxon>Pseudomonadota</taxon>
        <taxon>Gammaproteobacteria</taxon>
        <taxon>Vibrionales</taxon>
        <taxon>Vibrionaceae</taxon>
        <taxon>Vibrio</taxon>
    </lineage>
</organism>
<keyword evidence="5" id="KW-0378">Hydrolase</keyword>
<dbReference type="InterPro" id="IPR016047">
    <property type="entry name" value="M23ase_b-sheet_dom"/>
</dbReference>
<dbReference type="Pfam" id="PF01551">
    <property type="entry name" value="Peptidase_M23"/>
    <property type="match status" value="1"/>
</dbReference>
<dbReference type="InterPro" id="IPR011055">
    <property type="entry name" value="Dup_hybrid_motif"/>
</dbReference>
<dbReference type="RefSeq" id="WP_164649159.1">
    <property type="nucleotide sequence ID" value="NZ_CP047475.1"/>
</dbReference>
<feature type="chain" id="PRO_5031123611" evidence="3">
    <location>
        <begin position="26"/>
        <end position="311"/>
    </location>
</feature>
<sequence>MSFSLRAILLAWVMLLVGCAASSPAPVSGLSKYENTQRGSYRGSFYEVQKGDTLYFIAYVTDKDVKEIIQNNRLQEPYTIYPGQKLRLWGQSYQAPVYGKRQPEPEKKVTKTAAASSAKKQQPASQAKPAQESKNSTQAQAQKQTGATSQVQQTPPKKQVDQSKSKEYVGNKSQQSVNKKVNDSKPTNGKVAKWLWPTKGRVVKNFAAGDQGNKGIDIAGQRGQAVVSTADGSVVYSGNALRGYGNLVIVKHNDDYLSAYAHNDKLLVNEGQSVKAGQQIATMGSSGASSVRLHFEIRYQGKSVNPKKYLP</sequence>
<dbReference type="Proteomes" id="UP000464262">
    <property type="component" value="Chromosome 1"/>
</dbReference>
<dbReference type="PANTHER" id="PTHR21666">
    <property type="entry name" value="PEPTIDASE-RELATED"/>
    <property type="match status" value="1"/>
</dbReference>
<feature type="compositionally biased region" description="Polar residues" evidence="2">
    <location>
        <begin position="171"/>
        <end position="187"/>
    </location>
</feature>
<dbReference type="SUPFAM" id="SSF51261">
    <property type="entry name" value="Duplicated hybrid motif"/>
    <property type="match status" value="1"/>
</dbReference>
<dbReference type="CDD" id="cd12797">
    <property type="entry name" value="M23_peptidase"/>
    <property type="match status" value="1"/>
</dbReference>
<gene>
    <name evidence="5" type="primary">nlpD</name>
    <name evidence="5" type="ORF">GT360_12340</name>
</gene>
<evidence type="ECO:0000256" key="2">
    <source>
        <dbReference type="SAM" id="MobiDB-lite"/>
    </source>
</evidence>
<keyword evidence="3" id="KW-0732">Signal</keyword>
<dbReference type="PROSITE" id="PS51782">
    <property type="entry name" value="LYSM"/>
    <property type="match status" value="1"/>
</dbReference>
<feature type="region of interest" description="Disordered" evidence="2">
    <location>
        <begin position="99"/>
        <end position="192"/>
    </location>
</feature>
<dbReference type="KEGG" id="vas:GT360_12340"/>
<feature type="compositionally biased region" description="Basic and acidic residues" evidence="2">
    <location>
        <begin position="158"/>
        <end position="169"/>
    </location>
</feature>
<protein>
    <submittedName>
        <fullName evidence="5">Murein hydrolase activator NlpD</fullName>
    </submittedName>
</protein>
<dbReference type="InterPro" id="IPR050570">
    <property type="entry name" value="Cell_wall_metabolism_enzyme"/>
</dbReference>
<evidence type="ECO:0000259" key="4">
    <source>
        <dbReference type="PROSITE" id="PS51782"/>
    </source>
</evidence>
<dbReference type="InterPro" id="IPR018392">
    <property type="entry name" value="LysM"/>
</dbReference>
<evidence type="ECO:0000313" key="6">
    <source>
        <dbReference type="Proteomes" id="UP000464262"/>
    </source>
</evidence>
<feature type="compositionally biased region" description="Low complexity" evidence="2">
    <location>
        <begin position="137"/>
        <end position="150"/>
    </location>
</feature>
<dbReference type="GO" id="GO:0004222">
    <property type="term" value="F:metalloendopeptidase activity"/>
    <property type="evidence" value="ECO:0007669"/>
    <property type="project" value="TreeGrafter"/>
</dbReference>
<accession>A0A7Z2T4P0</accession>
<reference evidence="5 6" key="1">
    <citation type="submission" date="2020-01" db="EMBL/GenBank/DDBJ databases">
        <title>Whole genome and functional gene identification of agarase of Vibrio HN897.</title>
        <authorList>
            <person name="Liu Y."/>
            <person name="Zhao Z."/>
        </authorList>
    </citation>
    <scope>NUCLEOTIDE SEQUENCE [LARGE SCALE GENOMIC DNA]</scope>
    <source>
        <strain evidence="5 6">HN897</strain>
    </source>
</reference>
<evidence type="ECO:0000313" key="5">
    <source>
        <dbReference type="EMBL" id="QIA64251.1"/>
    </source>
</evidence>
<evidence type="ECO:0000256" key="3">
    <source>
        <dbReference type="SAM" id="SignalP"/>
    </source>
</evidence>
<dbReference type="Gene3D" id="2.70.70.10">
    <property type="entry name" value="Glucose Permease (Domain IIA)"/>
    <property type="match status" value="1"/>
</dbReference>
<keyword evidence="6" id="KW-1185">Reference proteome</keyword>
<proteinExistence type="inferred from homology"/>
<dbReference type="GO" id="GO:0009279">
    <property type="term" value="C:cell outer membrane"/>
    <property type="evidence" value="ECO:0007669"/>
    <property type="project" value="TreeGrafter"/>
</dbReference>
<dbReference type="Gene3D" id="3.10.350.10">
    <property type="entry name" value="LysM domain"/>
    <property type="match status" value="1"/>
</dbReference>
<dbReference type="PANTHER" id="PTHR21666:SF263">
    <property type="entry name" value="MUREIN HYDROLASE ACTIVATOR NLPD"/>
    <property type="match status" value="1"/>
</dbReference>
<evidence type="ECO:0000256" key="1">
    <source>
        <dbReference type="ARBA" id="ARBA00038420"/>
    </source>
</evidence>
<dbReference type="CDD" id="cd00118">
    <property type="entry name" value="LysM"/>
    <property type="match status" value="1"/>
</dbReference>
<dbReference type="SMART" id="SM00257">
    <property type="entry name" value="LysM"/>
    <property type="match status" value="1"/>
</dbReference>